<reference evidence="2" key="1">
    <citation type="journal article" date="2021" name="IMA Fungus">
        <title>Genomic characterization of three marine fungi, including Emericellopsis atlantica sp. nov. with signatures of a generalist lifestyle and marine biomass degradation.</title>
        <authorList>
            <person name="Hagestad O.C."/>
            <person name="Hou L."/>
            <person name="Andersen J.H."/>
            <person name="Hansen E.H."/>
            <person name="Altermark B."/>
            <person name="Li C."/>
            <person name="Kuhnert E."/>
            <person name="Cox R.J."/>
            <person name="Crous P.W."/>
            <person name="Spatafora J.W."/>
            <person name="Lail K."/>
            <person name="Amirebrahimi M."/>
            <person name="Lipzen A."/>
            <person name="Pangilinan J."/>
            <person name="Andreopoulos W."/>
            <person name="Hayes R.D."/>
            <person name="Ng V."/>
            <person name="Grigoriev I.V."/>
            <person name="Jackson S.A."/>
            <person name="Sutton T.D.S."/>
            <person name="Dobson A.D.W."/>
            <person name="Rama T."/>
        </authorList>
    </citation>
    <scope>NUCLEOTIDE SEQUENCE</scope>
    <source>
        <strain evidence="2">TRa3180A</strain>
    </source>
</reference>
<evidence type="ECO:0000313" key="3">
    <source>
        <dbReference type="Proteomes" id="UP000887226"/>
    </source>
</evidence>
<proteinExistence type="predicted"/>
<accession>A0A9P7Z9D0</accession>
<name>A0A9P7Z9D0_9HELO</name>
<keyword evidence="1" id="KW-0812">Transmembrane</keyword>
<protein>
    <submittedName>
        <fullName evidence="2">Uncharacterized protein</fullName>
    </submittedName>
</protein>
<organism evidence="2 3">
    <name type="scientific">Calycina marina</name>
    <dbReference type="NCBI Taxonomy" id="1763456"/>
    <lineage>
        <taxon>Eukaryota</taxon>
        <taxon>Fungi</taxon>
        <taxon>Dikarya</taxon>
        <taxon>Ascomycota</taxon>
        <taxon>Pezizomycotina</taxon>
        <taxon>Leotiomycetes</taxon>
        <taxon>Helotiales</taxon>
        <taxon>Pezizellaceae</taxon>
        <taxon>Calycina</taxon>
    </lineage>
</organism>
<gene>
    <name evidence="2" type="ORF">BJ878DRAFT_476998</name>
</gene>
<feature type="transmembrane region" description="Helical" evidence="1">
    <location>
        <begin position="15"/>
        <end position="35"/>
    </location>
</feature>
<dbReference type="OrthoDB" id="407298at2759"/>
<dbReference type="EMBL" id="MU253761">
    <property type="protein sequence ID" value="KAG9247894.1"/>
    <property type="molecule type" value="Genomic_DNA"/>
</dbReference>
<evidence type="ECO:0000313" key="2">
    <source>
        <dbReference type="EMBL" id="KAG9247894.1"/>
    </source>
</evidence>
<keyword evidence="3" id="KW-1185">Reference proteome</keyword>
<keyword evidence="1" id="KW-0472">Membrane</keyword>
<comment type="caution">
    <text evidence="2">The sequence shown here is derived from an EMBL/GenBank/DDBJ whole genome shotgun (WGS) entry which is preliminary data.</text>
</comment>
<evidence type="ECO:0000256" key="1">
    <source>
        <dbReference type="SAM" id="Phobius"/>
    </source>
</evidence>
<dbReference type="Proteomes" id="UP000887226">
    <property type="component" value="Unassembled WGS sequence"/>
</dbReference>
<sequence length="321" mass="35996">MSDMLAQYLPPSTEVFSSVASTGAISPVLWYLTMWHDRDHTFMTLILMIGFSVSAVNAPVLPVQRDSIAESGQASLSQNGNDQEARAAGVNISCSGSNRFPIDRSLEHNQTTHKTFKFLWNGCHSTRIHCITLTILALSRSMFRAKEFSRSLKHLSGFCCLLAACQSWPQQPSQVPDIFTIRWSLHAYLFPYLPNDNFLPLAMSTNTGSNLIYSTQQTTGFSLKWNLKSMMFSIHRKRSTLQISQADPGFPDCCFHNVVELVQQAVLRTLGDKHPFLAIFTQPTTTAVILNRMFDGKGLSNEMPFLFRDLDPATVPFYLAI</sequence>
<keyword evidence="1" id="KW-1133">Transmembrane helix</keyword>
<dbReference type="AlphaFoldDB" id="A0A9P7Z9D0"/>
<feature type="transmembrane region" description="Helical" evidence="1">
    <location>
        <begin position="42"/>
        <end position="61"/>
    </location>
</feature>